<dbReference type="Proteomes" id="UP000286415">
    <property type="component" value="Unassembled WGS sequence"/>
</dbReference>
<gene>
    <name evidence="1" type="ORF">CSKR_103990</name>
</gene>
<evidence type="ECO:0000313" key="2">
    <source>
        <dbReference type="Proteomes" id="UP000286415"/>
    </source>
</evidence>
<comment type="caution">
    <text evidence="1">The sequence shown here is derived from an EMBL/GenBank/DDBJ whole genome shotgun (WGS) entry which is preliminary data.</text>
</comment>
<organism evidence="1 2">
    <name type="scientific">Clonorchis sinensis</name>
    <name type="common">Chinese liver fluke</name>
    <dbReference type="NCBI Taxonomy" id="79923"/>
    <lineage>
        <taxon>Eukaryota</taxon>
        <taxon>Metazoa</taxon>
        <taxon>Spiralia</taxon>
        <taxon>Lophotrochozoa</taxon>
        <taxon>Platyhelminthes</taxon>
        <taxon>Trematoda</taxon>
        <taxon>Digenea</taxon>
        <taxon>Opisthorchiida</taxon>
        <taxon>Opisthorchiata</taxon>
        <taxon>Opisthorchiidae</taxon>
        <taxon>Clonorchis</taxon>
    </lineage>
</organism>
<reference evidence="1 2" key="2">
    <citation type="journal article" date="2021" name="Genomics">
        <title>High-quality reference genome for Clonorchis sinensis.</title>
        <authorList>
            <person name="Young N.D."/>
            <person name="Stroehlein A.J."/>
            <person name="Kinkar L."/>
            <person name="Wang T."/>
            <person name="Sohn W.M."/>
            <person name="Chang B.C.H."/>
            <person name="Kaur P."/>
            <person name="Weisz D."/>
            <person name="Dudchenko O."/>
            <person name="Aiden E.L."/>
            <person name="Korhonen P.K."/>
            <person name="Gasser R.B."/>
        </authorList>
    </citation>
    <scope>NUCLEOTIDE SEQUENCE [LARGE SCALE GENOMIC DNA]</scope>
    <source>
        <strain evidence="1">Cs-k2</strain>
    </source>
</reference>
<keyword evidence="2" id="KW-1185">Reference proteome</keyword>
<reference evidence="1 2" key="1">
    <citation type="journal article" date="2018" name="Biotechnol. Adv.">
        <title>Improved genomic resources and new bioinformatic workflow for the carcinogenic parasite Clonorchis sinensis: Biotechnological implications.</title>
        <authorList>
            <person name="Wang D."/>
            <person name="Korhonen P.K."/>
            <person name="Gasser R.B."/>
            <person name="Young N.D."/>
        </authorList>
    </citation>
    <scope>NUCLEOTIDE SEQUENCE [LARGE SCALE GENOMIC DNA]</scope>
    <source>
        <strain evidence="1">Cs-k2</strain>
    </source>
</reference>
<sequence length="238" mass="26610">MDSCSGIICRTTIKYNTTSKMRETPHNYECLPLDYKEQWCWPVARPSGCSEPVTLAEFYAYRLASVLLICVFMSQATQIGGSAFEIRALTSSDTSVRANTTTEGCSEAALSEAGICTLKVHVESLYDGGQFIQQDLCVAFFRYEDDVACQFEHRGFEDLTVFASFHRQQSRTRTERMNILVGHCLLEGSFCGADHTPSISPKRSSGFVGNGPAILRREMFFRERIPLPAIDELSTLHS</sequence>
<name>A0A3R7JXM7_CLOSI</name>
<protein>
    <submittedName>
        <fullName evidence="1">Uncharacterized protein</fullName>
    </submittedName>
</protein>
<proteinExistence type="predicted"/>
<dbReference type="InParanoid" id="A0A3R7JXM7"/>
<accession>A0A3R7JXM7</accession>
<evidence type="ECO:0000313" key="1">
    <source>
        <dbReference type="EMBL" id="KAG5445119.1"/>
    </source>
</evidence>
<dbReference type="EMBL" id="NIRI02000056">
    <property type="protein sequence ID" value="KAG5445119.1"/>
    <property type="molecule type" value="Genomic_DNA"/>
</dbReference>
<dbReference type="AlphaFoldDB" id="A0A3R7JXM7"/>